<dbReference type="AlphaFoldDB" id="A0A7G1PH59"/>
<evidence type="ECO:0000313" key="2">
    <source>
        <dbReference type="EMBL" id="BCL33367.1"/>
    </source>
</evidence>
<gene>
    <name evidence="2" type="ORF">GCM10017557_82260</name>
</gene>
<dbReference type="RefSeq" id="WP_347342192.1">
    <property type="nucleotide sequence ID" value="NZ_AP023440.1"/>
</dbReference>
<keyword evidence="1" id="KW-0472">Membrane</keyword>
<feature type="transmembrane region" description="Helical" evidence="1">
    <location>
        <begin position="6"/>
        <end position="24"/>
    </location>
</feature>
<keyword evidence="1" id="KW-0812">Transmembrane</keyword>
<protein>
    <submittedName>
        <fullName evidence="2">Uncharacterized protein</fullName>
    </submittedName>
</protein>
<accession>A0A7G1PH59</accession>
<dbReference type="KEGG" id="sgm:GCM10017557_82260"/>
<dbReference type="EMBL" id="AP023440">
    <property type="protein sequence ID" value="BCL33367.1"/>
    <property type="molecule type" value="Genomic_DNA"/>
</dbReference>
<reference evidence="2 3" key="1">
    <citation type="journal article" date="2014" name="Int. J. Syst. Evol. Microbiol.">
        <title>Complete genome sequence of Corynebacterium casei LMG S-19264T (=DSM 44701T), isolated from a smear-ripened cheese.</title>
        <authorList>
            <consortium name="US DOE Joint Genome Institute (JGI-PGF)"/>
            <person name="Walter F."/>
            <person name="Albersmeier A."/>
            <person name="Kalinowski J."/>
            <person name="Ruckert C."/>
        </authorList>
    </citation>
    <scope>NUCLEOTIDE SEQUENCE [LARGE SCALE GENOMIC DNA]</scope>
    <source>
        <strain evidence="2 3">JCM 4677</strain>
    </source>
</reference>
<name>A0A7G1PH59_9ACTN</name>
<dbReference type="Proteomes" id="UP000516444">
    <property type="component" value="Chromosome"/>
</dbReference>
<sequence>MDLHGYLVLWCGVFGIVALVGYARSPAGMPRAQRAVRVMGRIEEVREPRHGSSQKDWILVVVFFRDVSTGRSSP</sequence>
<proteinExistence type="predicted"/>
<evidence type="ECO:0000313" key="3">
    <source>
        <dbReference type="Proteomes" id="UP000516444"/>
    </source>
</evidence>
<keyword evidence="1" id="KW-1133">Transmembrane helix</keyword>
<evidence type="ECO:0000256" key="1">
    <source>
        <dbReference type="SAM" id="Phobius"/>
    </source>
</evidence>
<organism evidence="2 3">
    <name type="scientific">Streptomyces aurantiacus</name>
    <dbReference type="NCBI Taxonomy" id="47760"/>
    <lineage>
        <taxon>Bacteria</taxon>
        <taxon>Bacillati</taxon>
        <taxon>Actinomycetota</taxon>
        <taxon>Actinomycetes</taxon>
        <taxon>Kitasatosporales</taxon>
        <taxon>Streptomycetaceae</taxon>
        <taxon>Streptomyces</taxon>
        <taxon>Streptomyces aurantiacus group</taxon>
    </lineage>
</organism>
<keyword evidence="3" id="KW-1185">Reference proteome</keyword>